<proteinExistence type="predicted"/>
<accession>T1CM22</accession>
<dbReference type="EMBL" id="AUZX01005013">
    <property type="protein sequence ID" value="EQD69384.1"/>
    <property type="molecule type" value="Genomic_DNA"/>
</dbReference>
<reference evidence="1" key="1">
    <citation type="submission" date="2013-08" db="EMBL/GenBank/DDBJ databases">
        <authorList>
            <person name="Mendez C."/>
            <person name="Richter M."/>
            <person name="Ferrer M."/>
            <person name="Sanchez J."/>
        </authorList>
    </citation>
    <scope>NUCLEOTIDE SEQUENCE</scope>
</reference>
<reference evidence="1" key="2">
    <citation type="journal article" date="2014" name="ISME J.">
        <title>Microbial stratification in low pH oxic and suboxic macroscopic growths along an acid mine drainage.</title>
        <authorList>
            <person name="Mendez-Garcia C."/>
            <person name="Mesa V."/>
            <person name="Sprenger R.R."/>
            <person name="Richter M."/>
            <person name="Diez M.S."/>
            <person name="Solano J."/>
            <person name="Bargiela R."/>
            <person name="Golyshina O.V."/>
            <person name="Manteca A."/>
            <person name="Ramos J.L."/>
            <person name="Gallego J.R."/>
            <person name="Llorente I."/>
            <person name="Martins Dos Santos V.A."/>
            <person name="Jensen O.N."/>
            <person name="Pelaez A.I."/>
            <person name="Sanchez J."/>
            <person name="Ferrer M."/>
        </authorList>
    </citation>
    <scope>NUCLEOTIDE SEQUENCE</scope>
</reference>
<name>T1CM22_9ZZZZ</name>
<dbReference type="AlphaFoldDB" id="T1CM22"/>
<gene>
    <name evidence="1" type="ORF">B1A_06933</name>
</gene>
<protein>
    <submittedName>
        <fullName evidence="1">Esterase</fullName>
    </submittedName>
</protein>
<organism evidence="1">
    <name type="scientific">mine drainage metagenome</name>
    <dbReference type="NCBI Taxonomy" id="410659"/>
    <lineage>
        <taxon>unclassified sequences</taxon>
        <taxon>metagenomes</taxon>
        <taxon>ecological metagenomes</taxon>
    </lineage>
</organism>
<evidence type="ECO:0000313" key="1">
    <source>
        <dbReference type="EMBL" id="EQD69384.1"/>
    </source>
</evidence>
<comment type="caution">
    <text evidence="1">The sequence shown here is derived from an EMBL/GenBank/DDBJ whole genome shotgun (WGS) entry which is preliminary data.</text>
</comment>
<sequence>MRMHGKVIETFEQFAKLENVLGPYGGQMASFDWVFSPRGPGGRPERMFDRKTGDVNPKVVAYWRAHYDLAHIVKTTWARRGPYLRGKIHVYVGTADTFYLNESARDLDTVLKKLHARAHFTFRKGRTHFNLYWKDGDHMALFDTIAAQMYLVAYPKAAAQWKALAAVPFH</sequence>